<reference evidence="2" key="1">
    <citation type="submission" date="2016-01" db="EMBL/GenBank/DDBJ databases">
        <authorList>
            <person name="Peeters Charlotte."/>
        </authorList>
    </citation>
    <scope>NUCLEOTIDE SEQUENCE [LARGE SCALE GENOMIC DNA]</scope>
</reference>
<evidence type="ECO:0000313" key="1">
    <source>
        <dbReference type="EMBL" id="SAK46520.1"/>
    </source>
</evidence>
<name>A0A157ZLX6_9BURK</name>
<sequence length="123" mass="13927">MKVKKLIELLHKVDPEAETQTEIYASIDLAMDRETLVLIARGEYSGAILLNAALLGFSNAVDKFQQHANETGKQRDNHPRAVFEQARAAYDQFCRDAGCKHSAFDLGYYHSLDQCHNCRKRGE</sequence>
<dbReference type="AlphaFoldDB" id="A0A157ZLX6"/>
<dbReference type="RefSeq" id="WP_061158901.1">
    <property type="nucleotide sequence ID" value="NZ_FCOI02000002.1"/>
</dbReference>
<keyword evidence="2" id="KW-1185">Reference proteome</keyword>
<gene>
    <name evidence="1" type="ORF">AWB76_00929</name>
</gene>
<evidence type="ECO:0000313" key="2">
    <source>
        <dbReference type="Proteomes" id="UP000054624"/>
    </source>
</evidence>
<proteinExistence type="predicted"/>
<dbReference type="Proteomes" id="UP000054624">
    <property type="component" value="Unassembled WGS sequence"/>
</dbReference>
<accession>A0A157ZLX6</accession>
<protein>
    <submittedName>
        <fullName evidence="1">Uncharacterized protein</fullName>
    </submittedName>
</protein>
<organism evidence="1 2">
    <name type="scientific">Caballeronia temeraria</name>
    <dbReference type="NCBI Taxonomy" id="1777137"/>
    <lineage>
        <taxon>Bacteria</taxon>
        <taxon>Pseudomonadati</taxon>
        <taxon>Pseudomonadota</taxon>
        <taxon>Betaproteobacteria</taxon>
        <taxon>Burkholderiales</taxon>
        <taxon>Burkholderiaceae</taxon>
        <taxon>Caballeronia</taxon>
    </lineage>
</organism>
<dbReference type="EMBL" id="FCOI02000002">
    <property type="protein sequence ID" value="SAK46520.1"/>
    <property type="molecule type" value="Genomic_DNA"/>
</dbReference>
<dbReference type="STRING" id="1777137.AWB76_00929"/>